<sequence>MNIKSSVCLIAISSILYGCSTAPTYSVPPQSAPTIPPDKVVGDGSHLLGLPMTRDFITNPSAYTSEANTNYQKAVVKVSEEINAGQKTTSNLPDKKIFSIKPVGDVKPRAVILLKKGKIMDPTQWTVRKKNITVCESFMTLPIATPGGSPGSQQVRDNEVITFMPVNSIDKTSIPLSPKNCEKFISDKNGYDYVSASQELAFILDGKDVGRSPFLAIYESPKSPYSSMVLSLGELSPGALRVLTQSWPELIAKVYQHGNNIDPVAGIATMLLFDSKLKQAQSDAKWGYMKIGVTGAMCGGAFTASTITLNTLIATPACSKFILDAADAFGYTIPENMSKILRS</sequence>
<dbReference type="Proteomes" id="UP000245655">
    <property type="component" value="Unassembled WGS sequence"/>
</dbReference>
<dbReference type="AlphaFoldDB" id="A0A2V1ZS92"/>
<evidence type="ECO:0000313" key="1">
    <source>
        <dbReference type="EMBL" id="PWK07838.1"/>
    </source>
</evidence>
<gene>
    <name evidence="1" type="ORF">C8D84_11478</name>
</gene>
<accession>A0A2V1ZS92</accession>
<name>A0A2V1ZS92_PSYIM</name>
<reference evidence="1 2" key="1">
    <citation type="submission" date="2018-05" db="EMBL/GenBank/DDBJ databases">
        <title>Genomic Encyclopedia of Type Strains, Phase IV (KMG-IV): sequencing the most valuable type-strain genomes for metagenomic binning, comparative biology and taxonomic classification.</title>
        <authorList>
            <person name="Goeker M."/>
        </authorList>
    </citation>
    <scope>NUCLEOTIDE SEQUENCE [LARGE SCALE GENOMIC DNA]</scope>
    <source>
        <strain evidence="1 2">DSM 7229</strain>
    </source>
</reference>
<dbReference type="GeneID" id="60255983"/>
<dbReference type="EMBL" id="QGGM01000014">
    <property type="protein sequence ID" value="PWK07838.1"/>
    <property type="molecule type" value="Genomic_DNA"/>
</dbReference>
<comment type="caution">
    <text evidence="1">The sequence shown here is derived from an EMBL/GenBank/DDBJ whole genome shotgun (WGS) entry which is preliminary data.</text>
</comment>
<organism evidence="1 2">
    <name type="scientific">Psychrobacter immobilis</name>
    <dbReference type="NCBI Taxonomy" id="498"/>
    <lineage>
        <taxon>Bacteria</taxon>
        <taxon>Pseudomonadati</taxon>
        <taxon>Pseudomonadota</taxon>
        <taxon>Gammaproteobacteria</taxon>
        <taxon>Moraxellales</taxon>
        <taxon>Moraxellaceae</taxon>
        <taxon>Psychrobacter</taxon>
    </lineage>
</organism>
<keyword evidence="2" id="KW-1185">Reference proteome</keyword>
<protein>
    <submittedName>
        <fullName evidence="1">Uncharacterized protein</fullName>
    </submittedName>
</protein>
<evidence type="ECO:0000313" key="2">
    <source>
        <dbReference type="Proteomes" id="UP000245655"/>
    </source>
</evidence>
<dbReference type="RefSeq" id="WP_109592157.1">
    <property type="nucleotide sequence ID" value="NZ_CAJGZY010000009.1"/>
</dbReference>
<proteinExistence type="predicted"/>
<dbReference type="PROSITE" id="PS51257">
    <property type="entry name" value="PROKAR_LIPOPROTEIN"/>
    <property type="match status" value="1"/>
</dbReference>